<dbReference type="GO" id="GO:0020037">
    <property type="term" value="F:heme binding"/>
    <property type="evidence" value="ECO:0007669"/>
    <property type="project" value="InterPro"/>
</dbReference>
<dbReference type="InterPro" id="IPR047146">
    <property type="entry name" value="Cyt_P450_E_CYP52_fungi"/>
</dbReference>
<dbReference type="GO" id="GO:0005506">
    <property type="term" value="F:iron ion binding"/>
    <property type="evidence" value="ECO:0007669"/>
    <property type="project" value="InterPro"/>
</dbReference>
<feature type="chain" id="PRO_5025505316" evidence="10">
    <location>
        <begin position="20"/>
        <end position="492"/>
    </location>
</feature>
<gene>
    <name evidence="11" type="ORF">BDV96DRAFT_584018</name>
</gene>
<evidence type="ECO:0000256" key="6">
    <source>
        <dbReference type="ARBA" id="ARBA00023004"/>
    </source>
</evidence>
<reference evidence="11" key="1">
    <citation type="journal article" date="2020" name="Stud. Mycol.">
        <title>101 Dothideomycetes genomes: a test case for predicting lifestyles and emergence of pathogens.</title>
        <authorList>
            <person name="Haridas S."/>
            <person name="Albert R."/>
            <person name="Binder M."/>
            <person name="Bloem J."/>
            <person name="Labutti K."/>
            <person name="Salamov A."/>
            <person name="Andreopoulos B."/>
            <person name="Baker S."/>
            <person name="Barry K."/>
            <person name="Bills G."/>
            <person name="Bluhm B."/>
            <person name="Cannon C."/>
            <person name="Castanera R."/>
            <person name="Culley D."/>
            <person name="Daum C."/>
            <person name="Ezra D."/>
            <person name="Gonzalez J."/>
            <person name="Henrissat B."/>
            <person name="Kuo A."/>
            <person name="Liang C."/>
            <person name="Lipzen A."/>
            <person name="Lutzoni F."/>
            <person name="Magnuson J."/>
            <person name="Mondo S."/>
            <person name="Nolan M."/>
            <person name="Ohm R."/>
            <person name="Pangilinan J."/>
            <person name="Park H.-J."/>
            <person name="Ramirez L."/>
            <person name="Alfaro M."/>
            <person name="Sun H."/>
            <person name="Tritt A."/>
            <person name="Yoshinaga Y."/>
            <person name="Zwiers L.-H."/>
            <person name="Turgeon B."/>
            <person name="Goodwin S."/>
            <person name="Spatafora J."/>
            <person name="Crous P."/>
            <person name="Grigoriev I."/>
        </authorList>
    </citation>
    <scope>NUCLEOTIDE SEQUENCE</scope>
    <source>
        <strain evidence="11">CBS 627.86</strain>
    </source>
</reference>
<dbReference type="GO" id="GO:0016705">
    <property type="term" value="F:oxidoreductase activity, acting on paired donors, with incorporation or reduction of molecular oxygen"/>
    <property type="evidence" value="ECO:0007669"/>
    <property type="project" value="InterPro"/>
</dbReference>
<keyword evidence="6 8" id="KW-0408">Iron</keyword>
<evidence type="ECO:0000256" key="8">
    <source>
        <dbReference type="PIRSR" id="PIRSR602402-1"/>
    </source>
</evidence>
<dbReference type="InterPro" id="IPR002402">
    <property type="entry name" value="Cyt_P450_E_grp-II"/>
</dbReference>
<name>A0A6A5YUK2_9PLEO</name>
<evidence type="ECO:0000256" key="9">
    <source>
        <dbReference type="RuleBase" id="RU000461"/>
    </source>
</evidence>
<keyword evidence="4 8" id="KW-0479">Metal-binding</keyword>
<evidence type="ECO:0000256" key="1">
    <source>
        <dbReference type="ARBA" id="ARBA00001971"/>
    </source>
</evidence>
<dbReference type="PRINTS" id="PR00464">
    <property type="entry name" value="EP450II"/>
</dbReference>
<dbReference type="AlphaFoldDB" id="A0A6A5YUK2"/>
<evidence type="ECO:0000256" key="4">
    <source>
        <dbReference type="ARBA" id="ARBA00022723"/>
    </source>
</evidence>
<keyword evidence="7 9" id="KW-0503">Monooxygenase</keyword>
<dbReference type="InterPro" id="IPR001128">
    <property type="entry name" value="Cyt_P450"/>
</dbReference>
<keyword evidence="10" id="KW-0732">Signal</keyword>
<feature type="signal peptide" evidence="10">
    <location>
        <begin position="1"/>
        <end position="19"/>
    </location>
</feature>
<keyword evidence="3 8" id="KW-0349">Heme</keyword>
<comment type="similarity">
    <text evidence="2 9">Belongs to the cytochrome P450 family.</text>
</comment>
<accession>A0A6A5YUK2</accession>
<dbReference type="PANTHER" id="PTHR24287">
    <property type="entry name" value="P450, PUTATIVE (EUROFUNG)-RELATED"/>
    <property type="match status" value="1"/>
</dbReference>
<evidence type="ECO:0000256" key="10">
    <source>
        <dbReference type="SAM" id="SignalP"/>
    </source>
</evidence>
<dbReference type="Proteomes" id="UP000799770">
    <property type="component" value="Unassembled WGS sequence"/>
</dbReference>
<dbReference type="EMBL" id="ML977338">
    <property type="protein sequence ID" value="KAF2110444.1"/>
    <property type="molecule type" value="Genomic_DNA"/>
</dbReference>
<evidence type="ECO:0000256" key="3">
    <source>
        <dbReference type="ARBA" id="ARBA00022617"/>
    </source>
</evidence>
<evidence type="ECO:0000256" key="7">
    <source>
        <dbReference type="ARBA" id="ARBA00023033"/>
    </source>
</evidence>
<dbReference type="InterPro" id="IPR036396">
    <property type="entry name" value="Cyt_P450_sf"/>
</dbReference>
<dbReference type="PANTHER" id="PTHR24287:SF19">
    <property type="entry name" value="CYTOCHROME P450"/>
    <property type="match status" value="1"/>
</dbReference>
<sequence length="492" mass="56369">MAFLAVFSTLLVFSVFIAAHSFVPKIKRWHLRRTAYVRHGCQHPPSYPHKNPYGFDLMELSKEAYQAHRYLDFTGALFARYGKTYQIKQSGKTIIRTADPEVCKAIYATHFENFGLQPIRYEGGKGFFGNGILVTDGQRWKRSRALLRPAFDVAHVANFERLEKHVSRFLKLLPRDGSTVDLMPGLKRLTLDISTDFIFGKSMNALESPEACQDFLRAFTSAQRGVVTPEAARDKDFEQACKQILDFIDERVEEAFARSASGKANANSRERVRLIDELIKETQDRISLRYLVLSAFSPAHDTVAVTLTNTFFHLARNPTSWNKLRSEILPTSSRPLTYELLNSYRYLDWVLKETHRITPVAPASQRQCLTSTVLSTGSGLDGLSPLFIEAGTIVETNFRAMQRDKTYWGEDTEVFRPERWEAVRPGWRYIPFSGGPRICPAMKLVYTECGYVLVRMLREYARLECRDPIHEWVEERRLIYQSKNGALVGLVP</sequence>
<dbReference type="Gene3D" id="1.10.630.10">
    <property type="entry name" value="Cytochrome P450"/>
    <property type="match status" value="1"/>
</dbReference>
<evidence type="ECO:0000313" key="11">
    <source>
        <dbReference type="EMBL" id="KAF2110444.1"/>
    </source>
</evidence>
<dbReference type="CDD" id="cd11063">
    <property type="entry name" value="CYP52"/>
    <property type="match status" value="1"/>
</dbReference>
<dbReference type="Pfam" id="PF00067">
    <property type="entry name" value="p450"/>
    <property type="match status" value="1"/>
</dbReference>
<evidence type="ECO:0000256" key="5">
    <source>
        <dbReference type="ARBA" id="ARBA00023002"/>
    </source>
</evidence>
<proteinExistence type="inferred from homology"/>
<dbReference type="InterPro" id="IPR017972">
    <property type="entry name" value="Cyt_P450_CS"/>
</dbReference>
<dbReference type="SUPFAM" id="SSF48264">
    <property type="entry name" value="Cytochrome P450"/>
    <property type="match status" value="1"/>
</dbReference>
<feature type="binding site" description="axial binding residue" evidence="8">
    <location>
        <position position="439"/>
    </location>
    <ligand>
        <name>heme</name>
        <dbReference type="ChEBI" id="CHEBI:30413"/>
    </ligand>
    <ligandPart>
        <name>Fe</name>
        <dbReference type="ChEBI" id="CHEBI:18248"/>
    </ligandPart>
</feature>
<dbReference type="PROSITE" id="PS00086">
    <property type="entry name" value="CYTOCHROME_P450"/>
    <property type="match status" value="1"/>
</dbReference>
<evidence type="ECO:0000313" key="12">
    <source>
        <dbReference type="Proteomes" id="UP000799770"/>
    </source>
</evidence>
<evidence type="ECO:0000256" key="2">
    <source>
        <dbReference type="ARBA" id="ARBA00010617"/>
    </source>
</evidence>
<keyword evidence="5 9" id="KW-0560">Oxidoreductase</keyword>
<keyword evidence="12" id="KW-1185">Reference proteome</keyword>
<comment type="cofactor">
    <cofactor evidence="1 8">
        <name>heme</name>
        <dbReference type="ChEBI" id="CHEBI:30413"/>
    </cofactor>
</comment>
<organism evidence="11 12">
    <name type="scientific">Lophiotrema nucula</name>
    <dbReference type="NCBI Taxonomy" id="690887"/>
    <lineage>
        <taxon>Eukaryota</taxon>
        <taxon>Fungi</taxon>
        <taxon>Dikarya</taxon>
        <taxon>Ascomycota</taxon>
        <taxon>Pezizomycotina</taxon>
        <taxon>Dothideomycetes</taxon>
        <taxon>Pleosporomycetidae</taxon>
        <taxon>Pleosporales</taxon>
        <taxon>Lophiotremataceae</taxon>
        <taxon>Lophiotrema</taxon>
    </lineage>
</organism>
<dbReference type="OrthoDB" id="1470350at2759"/>
<protein>
    <submittedName>
        <fullName evidence="11">Cytochrome P450</fullName>
    </submittedName>
</protein>
<dbReference type="GO" id="GO:0004497">
    <property type="term" value="F:monooxygenase activity"/>
    <property type="evidence" value="ECO:0007669"/>
    <property type="project" value="UniProtKB-KW"/>
</dbReference>